<dbReference type="InterPro" id="IPR013785">
    <property type="entry name" value="Aldolase_TIM"/>
</dbReference>
<evidence type="ECO:0000313" key="1">
    <source>
        <dbReference type="EMBL" id="GAI60693.1"/>
    </source>
</evidence>
<protein>
    <recommendedName>
        <fullName evidence="2">Dihydrodipicolinate synthase family protein</fullName>
    </recommendedName>
</protein>
<gene>
    <name evidence="1" type="ORF">S12H4_10021</name>
</gene>
<reference evidence="1" key="1">
    <citation type="journal article" date="2014" name="Front. Microbiol.">
        <title>High frequency of phylogenetically diverse reductive dehalogenase-homologous genes in deep subseafloor sedimentary metagenomes.</title>
        <authorList>
            <person name="Kawai M."/>
            <person name="Futagami T."/>
            <person name="Toyoda A."/>
            <person name="Takaki Y."/>
            <person name="Nishi S."/>
            <person name="Hori S."/>
            <person name="Arai W."/>
            <person name="Tsubouchi T."/>
            <person name="Morono Y."/>
            <person name="Uchiyama I."/>
            <person name="Ito T."/>
            <person name="Fujiyama A."/>
            <person name="Inagaki F."/>
            <person name="Takami H."/>
        </authorList>
    </citation>
    <scope>NUCLEOTIDE SEQUENCE</scope>
    <source>
        <strain evidence="1">Expedition CK06-06</strain>
    </source>
</reference>
<sequence length="116" mass="12683">MQLSNLKKAMKGVVIVQTTPFNKDGSLDLEGMRANTRWLLKRTAGKDFIFTPLGSTGEFYAMSDDECKAVINMVVEETKGKNVIITGGVGRPGTYETIKMCQYAESVGADGVRVKK</sequence>
<dbReference type="PANTHER" id="PTHR12128">
    <property type="entry name" value="DIHYDRODIPICOLINATE SYNTHASE"/>
    <property type="match status" value="1"/>
</dbReference>
<dbReference type="InterPro" id="IPR002220">
    <property type="entry name" value="DapA-like"/>
</dbReference>
<dbReference type="GO" id="GO:0008840">
    <property type="term" value="F:4-hydroxy-tetrahydrodipicolinate synthase activity"/>
    <property type="evidence" value="ECO:0007669"/>
    <property type="project" value="TreeGrafter"/>
</dbReference>
<dbReference type="Pfam" id="PF00701">
    <property type="entry name" value="DHDPS"/>
    <property type="match status" value="1"/>
</dbReference>
<evidence type="ECO:0008006" key="2">
    <source>
        <dbReference type="Google" id="ProtNLM"/>
    </source>
</evidence>
<dbReference type="AlphaFoldDB" id="X1PXP8"/>
<accession>X1PXP8</accession>
<name>X1PXP8_9ZZZZ</name>
<proteinExistence type="predicted"/>
<organism evidence="1">
    <name type="scientific">marine sediment metagenome</name>
    <dbReference type="NCBI Taxonomy" id="412755"/>
    <lineage>
        <taxon>unclassified sequences</taxon>
        <taxon>metagenomes</taxon>
        <taxon>ecological metagenomes</taxon>
    </lineage>
</organism>
<dbReference type="PANTHER" id="PTHR12128:SF19">
    <property type="entry name" value="5-DEHYDRO-4-DEOXYGLUCARATE DEHYDRATASE 2-RELATED"/>
    <property type="match status" value="1"/>
</dbReference>
<comment type="caution">
    <text evidence="1">The sequence shown here is derived from an EMBL/GenBank/DDBJ whole genome shotgun (WGS) entry which is preliminary data.</text>
</comment>
<dbReference type="CDD" id="cd00408">
    <property type="entry name" value="DHDPS-like"/>
    <property type="match status" value="1"/>
</dbReference>
<dbReference type="EMBL" id="BARW01004193">
    <property type="protein sequence ID" value="GAI60693.1"/>
    <property type="molecule type" value="Genomic_DNA"/>
</dbReference>
<dbReference type="Gene3D" id="3.20.20.70">
    <property type="entry name" value="Aldolase class I"/>
    <property type="match status" value="1"/>
</dbReference>
<dbReference type="SUPFAM" id="SSF51569">
    <property type="entry name" value="Aldolase"/>
    <property type="match status" value="1"/>
</dbReference>